<evidence type="ECO:0000313" key="4">
    <source>
        <dbReference type="Proteomes" id="UP000557315"/>
    </source>
</evidence>
<keyword evidence="2" id="KW-0378">Hydrolase</keyword>
<name>A0A7K6FG11_9CORV</name>
<accession>A0A7K6FG11</accession>
<dbReference type="Gene3D" id="3.40.140.10">
    <property type="entry name" value="Cytidine Deaminase, domain 2"/>
    <property type="match status" value="1"/>
</dbReference>
<keyword evidence="1" id="KW-0479">Metal-binding</keyword>
<dbReference type="SUPFAM" id="SSF53927">
    <property type="entry name" value="Cytidine deaminase-like"/>
    <property type="match status" value="1"/>
</dbReference>
<feature type="non-terminal residue" evidence="3">
    <location>
        <position position="1"/>
    </location>
</feature>
<dbReference type="Pfam" id="PF18750">
    <property type="entry name" value="SNAD4"/>
    <property type="match status" value="1"/>
</dbReference>
<dbReference type="PANTHER" id="PTHR13857:SF26">
    <property type="entry name" value="C-U-EDITING ENZYME APOBEC-1"/>
    <property type="match status" value="1"/>
</dbReference>
<dbReference type="PROSITE" id="PS00903">
    <property type="entry name" value="CYT_DCMP_DEAMINASES_1"/>
    <property type="match status" value="1"/>
</dbReference>
<reference evidence="3 4" key="1">
    <citation type="submission" date="2019-09" db="EMBL/GenBank/DDBJ databases">
        <title>Bird 10,000 Genomes (B10K) Project - Family phase.</title>
        <authorList>
            <person name="Zhang G."/>
        </authorList>
    </citation>
    <scope>NUCLEOTIDE SEQUENCE [LARGE SCALE GENOMIC DNA]</scope>
    <source>
        <strain evidence="3">B10K-DU-029-47</strain>
        <tissue evidence="3">Heart</tissue>
    </source>
</reference>
<comment type="caution">
    <text evidence="3">The sequence shown here is derived from an EMBL/GenBank/DDBJ whole genome shotgun (WGS) entry which is preliminary data.</text>
</comment>
<evidence type="ECO:0000256" key="1">
    <source>
        <dbReference type="ARBA" id="ARBA00022723"/>
    </source>
</evidence>
<dbReference type="AlphaFoldDB" id="A0A7K6FG11"/>
<dbReference type="GO" id="GO:0008270">
    <property type="term" value="F:zinc ion binding"/>
    <property type="evidence" value="ECO:0007669"/>
    <property type="project" value="InterPro"/>
</dbReference>
<organism evidence="3 4">
    <name type="scientific">Daphoenositta chrysoptera</name>
    <name type="common">varied sittella</name>
    <dbReference type="NCBI Taxonomy" id="254528"/>
    <lineage>
        <taxon>Eukaryota</taxon>
        <taxon>Metazoa</taxon>
        <taxon>Chordata</taxon>
        <taxon>Craniata</taxon>
        <taxon>Vertebrata</taxon>
        <taxon>Euteleostomi</taxon>
        <taxon>Archelosauria</taxon>
        <taxon>Archosauria</taxon>
        <taxon>Dinosauria</taxon>
        <taxon>Saurischia</taxon>
        <taxon>Theropoda</taxon>
        <taxon>Coelurosauria</taxon>
        <taxon>Aves</taxon>
        <taxon>Neognathae</taxon>
        <taxon>Neoaves</taxon>
        <taxon>Telluraves</taxon>
        <taxon>Australaves</taxon>
        <taxon>Passeriformes</taxon>
        <taxon>Corvoidea</taxon>
        <taxon>Pachycephalidae</taxon>
        <taxon>Daphoenositta</taxon>
    </lineage>
</organism>
<proteinExistence type="predicted"/>
<dbReference type="GO" id="GO:0003723">
    <property type="term" value="F:RNA binding"/>
    <property type="evidence" value="ECO:0007669"/>
    <property type="project" value="TreeGrafter"/>
</dbReference>
<evidence type="ECO:0000313" key="3">
    <source>
        <dbReference type="EMBL" id="NWV49508.1"/>
    </source>
</evidence>
<dbReference type="GO" id="GO:0004126">
    <property type="term" value="F:cytidine deaminase activity"/>
    <property type="evidence" value="ECO:0007669"/>
    <property type="project" value="TreeGrafter"/>
</dbReference>
<gene>
    <name evidence="3" type="primary">Apobec1_1</name>
    <name evidence="3" type="ORF">DAPCHR_R15444</name>
</gene>
<dbReference type="GO" id="GO:0016554">
    <property type="term" value="P:cytidine to uridine editing"/>
    <property type="evidence" value="ECO:0007669"/>
    <property type="project" value="TreeGrafter"/>
</dbReference>
<sequence>LKFLFCFSMYIPRWTLNEQFDPRRYRPDGEYRQTYLLCKLRWGNNHRSWKHWVRNDSSCHAEEYFLKNIFEVKSSNFCKITWYLSWSPCARCCYEIRNFLQRNRKVNIRIRVARLYYQDNEETHRGLRHLNSWKGVNNLASVSPDYIYCQKTFLRRGVVNDFFPKDFRLAIQENRTRLNYILEVSIL</sequence>
<dbReference type="GO" id="GO:0005634">
    <property type="term" value="C:nucleus"/>
    <property type="evidence" value="ECO:0007669"/>
    <property type="project" value="TreeGrafter"/>
</dbReference>
<protein>
    <submittedName>
        <fullName evidence="3">ABEC1 enzyme</fullName>
    </submittedName>
</protein>
<dbReference type="InterPro" id="IPR016193">
    <property type="entry name" value="Cytidine_deaminase-like"/>
</dbReference>
<dbReference type="Proteomes" id="UP000557315">
    <property type="component" value="Unassembled WGS sequence"/>
</dbReference>
<dbReference type="PANTHER" id="PTHR13857">
    <property type="entry name" value="MRNA EDITING ENZYME"/>
    <property type="match status" value="1"/>
</dbReference>
<dbReference type="GO" id="GO:0005737">
    <property type="term" value="C:cytoplasm"/>
    <property type="evidence" value="ECO:0007669"/>
    <property type="project" value="TreeGrafter"/>
</dbReference>
<dbReference type="InterPro" id="IPR016192">
    <property type="entry name" value="APOBEC/CMP_deaminase_Zn-bd"/>
</dbReference>
<feature type="non-terminal residue" evidence="3">
    <location>
        <position position="187"/>
    </location>
</feature>
<dbReference type="EMBL" id="VZRO01003199">
    <property type="protein sequence ID" value="NWV49508.1"/>
    <property type="molecule type" value="Genomic_DNA"/>
</dbReference>
<dbReference type="InterPro" id="IPR050610">
    <property type="entry name" value="APOBEC_Cyt_Deaminase"/>
</dbReference>
<keyword evidence="4" id="KW-1185">Reference proteome</keyword>
<evidence type="ECO:0000256" key="2">
    <source>
        <dbReference type="ARBA" id="ARBA00022801"/>
    </source>
</evidence>